<evidence type="ECO:0000313" key="1">
    <source>
        <dbReference type="EMBL" id="DAD67714.1"/>
    </source>
</evidence>
<name>A0A8S5LCN3_9CAUD</name>
<sequence length="34" mass="3934">MVVIVHFVLSAFLPFLASIPLFIRLSVLFHVYPF</sequence>
<dbReference type="EMBL" id="BK014683">
    <property type="protein sequence ID" value="DAD67714.1"/>
    <property type="molecule type" value="Genomic_DNA"/>
</dbReference>
<reference evidence="1" key="1">
    <citation type="journal article" date="2021" name="Proc. Natl. Acad. Sci. U.S.A.">
        <title>A Catalog of Tens of Thousands of Viruses from Human Metagenomes Reveals Hidden Associations with Chronic Diseases.</title>
        <authorList>
            <person name="Tisza M.J."/>
            <person name="Buck C.B."/>
        </authorList>
    </citation>
    <scope>NUCLEOTIDE SEQUENCE</scope>
    <source>
        <strain evidence="1">Ct35n35</strain>
    </source>
</reference>
<protein>
    <submittedName>
        <fullName evidence="1">Uncharacterized protein</fullName>
    </submittedName>
</protein>
<accession>A0A8S5LCN3</accession>
<organism evidence="1">
    <name type="scientific">Myoviridae sp. ct35n35</name>
    <dbReference type="NCBI Taxonomy" id="2823534"/>
    <lineage>
        <taxon>Viruses</taxon>
        <taxon>Duplodnaviria</taxon>
        <taxon>Heunggongvirae</taxon>
        <taxon>Uroviricota</taxon>
        <taxon>Caudoviricetes</taxon>
    </lineage>
</organism>
<proteinExistence type="predicted"/>